<evidence type="ECO:0000313" key="1">
    <source>
        <dbReference type="EMBL" id="OEJ35020.1"/>
    </source>
</evidence>
<comment type="caution">
    <text evidence="1">The sequence shown here is derived from an EMBL/GenBank/DDBJ whole genome shotgun (WGS) entry which is preliminary data.</text>
</comment>
<proteinExistence type="predicted"/>
<accession>A0A1E5Q015</accession>
<dbReference type="Proteomes" id="UP000095705">
    <property type="component" value="Unassembled WGS sequence"/>
</dbReference>
<dbReference type="Pfam" id="PF17196">
    <property type="entry name" value="DUF5133"/>
    <property type="match status" value="1"/>
</dbReference>
<dbReference type="AlphaFoldDB" id="A0A1E5Q015"/>
<protein>
    <submittedName>
        <fullName evidence="1">DUF5133 domain-containing protein</fullName>
    </submittedName>
</protein>
<dbReference type="EMBL" id="MEHK01000001">
    <property type="protein sequence ID" value="OEJ35020.1"/>
    <property type="molecule type" value="Genomic_DNA"/>
</dbReference>
<name>A0A1E5Q015_9ACTN</name>
<dbReference type="InterPro" id="IPR033457">
    <property type="entry name" value="DUF5133"/>
</dbReference>
<keyword evidence="2" id="KW-1185">Reference proteome</keyword>
<evidence type="ECO:0000313" key="2">
    <source>
        <dbReference type="Proteomes" id="UP000095705"/>
    </source>
</evidence>
<gene>
    <name evidence="1" type="ORF">BGK67_30145</name>
</gene>
<sequence length="85" mass="9006">MLMAHPAVLSGLVERYWALSVLSAESGSPEAHGRLEDVAATLCVATGTSDVHAALTAARYRLPGARTFDDSILGPRPATRHRTHA</sequence>
<dbReference type="OrthoDB" id="4320263at2"/>
<organism evidence="1 2">
    <name type="scientific">Streptomyces subrutilus</name>
    <dbReference type="NCBI Taxonomy" id="36818"/>
    <lineage>
        <taxon>Bacteria</taxon>
        <taxon>Bacillati</taxon>
        <taxon>Actinomycetota</taxon>
        <taxon>Actinomycetes</taxon>
        <taxon>Kitasatosporales</taxon>
        <taxon>Streptomycetaceae</taxon>
        <taxon>Streptomyces</taxon>
    </lineage>
</organism>
<reference evidence="1 2" key="1">
    <citation type="submission" date="2016-08" db="EMBL/GenBank/DDBJ databases">
        <title>The complete genome of Streptomyces subrutilus 10-1-1.</title>
        <authorList>
            <person name="Chen X."/>
        </authorList>
    </citation>
    <scope>NUCLEOTIDE SEQUENCE [LARGE SCALE GENOMIC DNA]</scope>
    <source>
        <strain evidence="1 2">10-1-1</strain>
    </source>
</reference>